<proteinExistence type="predicted"/>
<comment type="caution">
    <text evidence="3">The sequence shown here is derived from an EMBL/GenBank/DDBJ whole genome shotgun (WGS) entry which is preliminary data.</text>
</comment>
<dbReference type="Pfam" id="PF14380">
    <property type="entry name" value="WAK_assoc"/>
    <property type="match status" value="1"/>
</dbReference>
<dbReference type="Proteomes" id="UP001497480">
    <property type="component" value="Unassembled WGS sequence"/>
</dbReference>
<dbReference type="PANTHER" id="PTHR33138:SF27">
    <property type="entry name" value="WALL-ASSOCIATED RECEPTOR KINASE C-TERMINAL DOMAIN-CONTAINING PROTEIN"/>
    <property type="match status" value="1"/>
</dbReference>
<accession>A0AAV1X936</accession>
<dbReference type="PANTHER" id="PTHR33138">
    <property type="entry name" value="OS01G0690200 PROTEIN"/>
    <property type="match status" value="1"/>
</dbReference>
<gene>
    <name evidence="3" type="ORF">LLUT_LOCUS19146</name>
</gene>
<evidence type="ECO:0000256" key="1">
    <source>
        <dbReference type="ARBA" id="ARBA00023180"/>
    </source>
</evidence>
<dbReference type="InterPro" id="IPR032872">
    <property type="entry name" value="WAK_assoc_C"/>
</dbReference>
<evidence type="ECO:0000313" key="3">
    <source>
        <dbReference type="EMBL" id="CAL0318086.1"/>
    </source>
</evidence>
<dbReference type="AlphaFoldDB" id="A0AAV1X936"/>
<feature type="domain" description="Wall-associated receptor kinase C-terminal" evidence="2">
    <location>
        <begin position="37"/>
        <end position="108"/>
    </location>
</feature>
<sequence length="126" mass="14023">MLLFYDCDLTLLPENLKSNKIGCSQENKTSSVVAVNREDSSLRLACKGDVVNVIVENDEKGRVEEALRNGFLLNWSASNCGECTRSGGRCGFDLDYDAYAFRCYCPDRPRAVSCDPGIVRIFLKVI</sequence>
<protein>
    <recommendedName>
        <fullName evidence="2">Wall-associated receptor kinase C-terminal domain-containing protein</fullName>
    </recommendedName>
</protein>
<name>A0AAV1X936_LUPLU</name>
<reference evidence="3 4" key="1">
    <citation type="submission" date="2024-03" db="EMBL/GenBank/DDBJ databases">
        <authorList>
            <person name="Martinez-Hernandez J."/>
        </authorList>
    </citation>
    <scope>NUCLEOTIDE SEQUENCE [LARGE SCALE GENOMIC DNA]</scope>
</reference>
<organism evidence="3 4">
    <name type="scientific">Lupinus luteus</name>
    <name type="common">European yellow lupine</name>
    <dbReference type="NCBI Taxonomy" id="3873"/>
    <lineage>
        <taxon>Eukaryota</taxon>
        <taxon>Viridiplantae</taxon>
        <taxon>Streptophyta</taxon>
        <taxon>Embryophyta</taxon>
        <taxon>Tracheophyta</taxon>
        <taxon>Spermatophyta</taxon>
        <taxon>Magnoliopsida</taxon>
        <taxon>eudicotyledons</taxon>
        <taxon>Gunneridae</taxon>
        <taxon>Pentapetalae</taxon>
        <taxon>rosids</taxon>
        <taxon>fabids</taxon>
        <taxon>Fabales</taxon>
        <taxon>Fabaceae</taxon>
        <taxon>Papilionoideae</taxon>
        <taxon>50 kb inversion clade</taxon>
        <taxon>genistoids sensu lato</taxon>
        <taxon>core genistoids</taxon>
        <taxon>Genisteae</taxon>
        <taxon>Lupinus</taxon>
    </lineage>
</organism>
<keyword evidence="1" id="KW-0325">Glycoprotein</keyword>
<keyword evidence="4" id="KW-1185">Reference proteome</keyword>
<evidence type="ECO:0000313" key="4">
    <source>
        <dbReference type="Proteomes" id="UP001497480"/>
    </source>
</evidence>
<evidence type="ECO:0000259" key="2">
    <source>
        <dbReference type="Pfam" id="PF14380"/>
    </source>
</evidence>
<dbReference type="EMBL" id="CAXHTB010000013">
    <property type="protein sequence ID" value="CAL0318086.1"/>
    <property type="molecule type" value="Genomic_DNA"/>
</dbReference>